<reference evidence="1 2" key="2">
    <citation type="submission" date="2018-11" db="EMBL/GenBank/DDBJ databases">
        <authorList>
            <consortium name="Pathogen Informatics"/>
        </authorList>
    </citation>
    <scope>NUCLEOTIDE SEQUENCE [LARGE SCALE GENOMIC DNA]</scope>
    <source>
        <strain evidence="1">Dakar</strain>
        <strain evidence="2">Dakar, Senegal</strain>
    </source>
</reference>
<dbReference type="AlphaFoldDB" id="A0A183L0J1"/>
<organism evidence="3">
    <name type="scientific">Schistosoma curassoni</name>
    <dbReference type="NCBI Taxonomy" id="6186"/>
    <lineage>
        <taxon>Eukaryota</taxon>
        <taxon>Metazoa</taxon>
        <taxon>Spiralia</taxon>
        <taxon>Lophotrochozoa</taxon>
        <taxon>Platyhelminthes</taxon>
        <taxon>Trematoda</taxon>
        <taxon>Digenea</taxon>
        <taxon>Strigeidida</taxon>
        <taxon>Schistosomatoidea</taxon>
        <taxon>Schistosomatidae</taxon>
        <taxon>Schistosoma</taxon>
    </lineage>
</organism>
<dbReference type="WBParaSite" id="SCUD_0002084201-mRNA-1">
    <property type="protein sequence ID" value="SCUD_0002084201-mRNA-1"/>
    <property type="gene ID" value="SCUD_0002084201"/>
</dbReference>
<evidence type="ECO:0000313" key="3">
    <source>
        <dbReference type="WBParaSite" id="SCUD_0002084201-mRNA-1"/>
    </source>
</evidence>
<evidence type="ECO:0000313" key="2">
    <source>
        <dbReference type="Proteomes" id="UP000279833"/>
    </source>
</evidence>
<reference evidence="3" key="1">
    <citation type="submission" date="2016-06" db="UniProtKB">
        <authorList>
            <consortium name="WormBaseParasite"/>
        </authorList>
    </citation>
    <scope>IDENTIFICATION</scope>
</reference>
<dbReference type="Proteomes" id="UP000279833">
    <property type="component" value="Unassembled WGS sequence"/>
</dbReference>
<accession>A0A183L0J1</accession>
<keyword evidence="2" id="KW-1185">Reference proteome</keyword>
<protein>
    <submittedName>
        <fullName evidence="3">NR LBD domain-containing protein</fullName>
    </submittedName>
</protein>
<proteinExistence type="predicted"/>
<sequence length="77" mass="9181">MYPIMLLELSRDYVNEDRTRYNYFDFTPEEHAIILSHFPTFHKISGHLIRSGEFLTRLNLDNIELTLMCAQEVFKGK</sequence>
<gene>
    <name evidence="1" type="ORF">SCUD_LOCUS20838</name>
</gene>
<name>A0A183L0J1_9TREM</name>
<dbReference type="EMBL" id="UZAK01045166">
    <property type="protein sequence ID" value="VDP73537.1"/>
    <property type="molecule type" value="Genomic_DNA"/>
</dbReference>
<evidence type="ECO:0000313" key="1">
    <source>
        <dbReference type="EMBL" id="VDP73537.1"/>
    </source>
</evidence>